<dbReference type="SUPFAM" id="SSF52540">
    <property type="entry name" value="P-loop containing nucleoside triphosphate hydrolases"/>
    <property type="match status" value="1"/>
</dbReference>
<dbReference type="Proteomes" id="UP000050430">
    <property type="component" value="Unassembled WGS sequence"/>
</dbReference>
<organism evidence="2 3">
    <name type="scientific">Leptolinea tardivitalis</name>
    <dbReference type="NCBI Taxonomy" id="229920"/>
    <lineage>
        <taxon>Bacteria</taxon>
        <taxon>Bacillati</taxon>
        <taxon>Chloroflexota</taxon>
        <taxon>Anaerolineae</taxon>
        <taxon>Anaerolineales</taxon>
        <taxon>Anaerolineaceae</taxon>
        <taxon>Leptolinea</taxon>
    </lineage>
</organism>
<evidence type="ECO:0000259" key="1">
    <source>
        <dbReference type="Pfam" id="PF13614"/>
    </source>
</evidence>
<dbReference type="Gene3D" id="3.40.50.300">
    <property type="entry name" value="P-loop containing nucleotide triphosphate hydrolases"/>
    <property type="match status" value="1"/>
</dbReference>
<dbReference type="CDD" id="cd01983">
    <property type="entry name" value="SIMIBI"/>
    <property type="match status" value="1"/>
</dbReference>
<dbReference type="InterPro" id="IPR025669">
    <property type="entry name" value="AAA_dom"/>
</dbReference>
<name>A0A0P6XWL3_9CHLR</name>
<dbReference type="PANTHER" id="PTHR13696:SF52">
    <property type="entry name" value="PARA FAMILY PROTEIN CT_582"/>
    <property type="match status" value="1"/>
</dbReference>
<dbReference type="InterPro" id="IPR050678">
    <property type="entry name" value="DNA_Partitioning_ATPase"/>
</dbReference>
<dbReference type="STRING" id="229920.ADM99_02495"/>
<dbReference type="PANTHER" id="PTHR13696">
    <property type="entry name" value="P-LOOP CONTAINING NUCLEOSIDE TRIPHOSPHATE HYDROLASE"/>
    <property type="match status" value="1"/>
</dbReference>
<dbReference type="CDD" id="cd02042">
    <property type="entry name" value="ParAB_family"/>
    <property type="match status" value="1"/>
</dbReference>
<dbReference type="RefSeq" id="WP_062423136.1">
    <property type="nucleotide sequence ID" value="NZ_BBYA01000013.1"/>
</dbReference>
<feature type="domain" description="AAA" evidence="1">
    <location>
        <begin position="2"/>
        <end position="165"/>
    </location>
</feature>
<dbReference type="PIRSF" id="PIRSF009320">
    <property type="entry name" value="Nuc_binding_HP_1000"/>
    <property type="match status" value="1"/>
</dbReference>
<reference evidence="2 3" key="1">
    <citation type="submission" date="2015-07" db="EMBL/GenBank/DDBJ databases">
        <title>Genome sequence of Leptolinea tardivitalis DSM 16556.</title>
        <authorList>
            <person name="Hemp J."/>
            <person name="Ward L.M."/>
            <person name="Pace L.A."/>
            <person name="Fischer W.W."/>
        </authorList>
    </citation>
    <scope>NUCLEOTIDE SEQUENCE [LARGE SCALE GENOMIC DNA]</scope>
    <source>
        <strain evidence="2 3">YMTK-2</strain>
    </source>
</reference>
<dbReference type="OrthoDB" id="163264at2"/>
<dbReference type="EMBL" id="LGCK01000005">
    <property type="protein sequence ID" value="KPL73712.1"/>
    <property type="molecule type" value="Genomic_DNA"/>
</dbReference>
<protein>
    <recommendedName>
        <fullName evidence="1">AAA domain-containing protein</fullName>
    </recommendedName>
</protein>
<dbReference type="AlphaFoldDB" id="A0A0P6XWL3"/>
<dbReference type="Pfam" id="PF13614">
    <property type="entry name" value="AAA_31"/>
    <property type="match status" value="1"/>
</dbReference>
<evidence type="ECO:0000313" key="3">
    <source>
        <dbReference type="Proteomes" id="UP000050430"/>
    </source>
</evidence>
<dbReference type="InterPro" id="IPR027417">
    <property type="entry name" value="P-loop_NTPase"/>
</dbReference>
<keyword evidence="3" id="KW-1185">Reference proteome</keyword>
<comment type="caution">
    <text evidence="2">The sequence shown here is derived from an EMBL/GenBank/DDBJ whole genome shotgun (WGS) entry which is preliminary data.</text>
</comment>
<evidence type="ECO:0000313" key="2">
    <source>
        <dbReference type="EMBL" id="KPL73712.1"/>
    </source>
</evidence>
<accession>A0A0P6XWL3</accession>
<gene>
    <name evidence="2" type="ORF">ADM99_02495</name>
</gene>
<sequence length="257" mass="28407">MMKTIAFANQKGGVGKTTTAVTLAHGLARLGRRTLLVDLDPQGHVAFSLGSEKEPGLFNLIVNEMPLRKVVVHARENLDILPGDKMTEKVKRQITVSDFRESILANSLADLDYDAVLLDMAPSLDVLHVNGLVASDYVVIPTRLDALAVDGVREILMTMGEVSQRGHSFEGYAILPTFFDRTTRETLAQLQEIVKTFGKRVWPPIPQDTRAREAAAFGKSLWEYSPESTVLNGYTENNKHVGGYTQCLERLLEVLDA</sequence>
<proteinExistence type="predicted"/>